<comment type="cofactor">
    <cofactor evidence="1">
        <name>Ca(2+)</name>
        <dbReference type="ChEBI" id="CHEBI:29108"/>
    </cofactor>
</comment>
<dbReference type="EMBL" id="CP036274">
    <property type="protein sequence ID" value="QDU28329.1"/>
    <property type="molecule type" value="Genomic_DNA"/>
</dbReference>
<dbReference type="PANTHER" id="PTHR45953">
    <property type="entry name" value="IDURONATE 2-SULFATASE"/>
    <property type="match status" value="1"/>
</dbReference>
<name>A0A517YDR0_9BACT</name>
<feature type="signal peptide" evidence="7">
    <location>
        <begin position="1"/>
        <end position="24"/>
    </location>
</feature>
<dbReference type="Proteomes" id="UP000315017">
    <property type="component" value="Chromosome"/>
</dbReference>
<keyword evidence="4 7" id="KW-0732">Signal</keyword>
<dbReference type="GO" id="GO:0004423">
    <property type="term" value="F:iduronate-2-sulfatase activity"/>
    <property type="evidence" value="ECO:0007669"/>
    <property type="project" value="InterPro"/>
</dbReference>
<dbReference type="InterPro" id="IPR017850">
    <property type="entry name" value="Alkaline_phosphatase_core_sf"/>
</dbReference>
<organism evidence="9 10">
    <name type="scientific">Anatilimnocola aggregata</name>
    <dbReference type="NCBI Taxonomy" id="2528021"/>
    <lineage>
        <taxon>Bacteria</taxon>
        <taxon>Pseudomonadati</taxon>
        <taxon>Planctomycetota</taxon>
        <taxon>Planctomycetia</taxon>
        <taxon>Pirellulales</taxon>
        <taxon>Pirellulaceae</taxon>
        <taxon>Anatilimnocola</taxon>
    </lineage>
</organism>
<dbReference type="InterPro" id="IPR024607">
    <property type="entry name" value="Sulfatase_CS"/>
</dbReference>
<evidence type="ECO:0000256" key="5">
    <source>
        <dbReference type="ARBA" id="ARBA00022801"/>
    </source>
</evidence>
<reference evidence="9 10" key="1">
    <citation type="submission" date="2019-02" db="EMBL/GenBank/DDBJ databases">
        <title>Deep-cultivation of Planctomycetes and their phenomic and genomic characterization uncovers novel biology.</title>
        <authorList>
            <person name="Wiegand S."/>
            <person name="Jogler M."/>
            <person name="Boedeker C."/>
            <person name="Pinto D."/>
            <person name="Vollmers J."/>
            <person name="Rivas-Marin E."/>
            <person name="Kohn T."/>
            <person name="Peeters S.H."/>
            <person name="Heuer A."/>
            <person name="Rast P."/>
            <person name="Oberbeckmann S."/>
            <person name="Bunk B."/>
            <person name="Jeske O."/>
            <person name="Meyerdierks A."/>
            <person name="Storesund J.E."/>
            <person name="Kallscheuer N."/>
            <person name="Luecker S."/>
            <person name="Lage O.M."/>
            <person name="Pohl T."/>
            <person name="Merkel B.J."/>
            <person name="Hornburger P."/>
            <person name="Mueller R.-W."/>
            <person name="Bruemmer F."/>
            <person name="Labrenz M."/>
            <person name="Spormann A.M."/>
            <person name="Op den Camp H."/>
            <person name="Overmann J."/>
            <person name="Amann R."/>
            <person name="Jetten M.S.M."/>
            <person name="Mascher T."/>
            <person name="Medema M.H."/>
            <person name="Devos D.P."/>
            <person name="Kaster A.-K."/>
            <person name="Ovreas L."/>
            <person name="Rohde M."/>
            <person name="Galperin M.Y."/>
            <person name="Jogler C."/>
        </authorList>
    </citation>
    <scope>NUCLEOTIDE SEQUENCE [LARGE SCALE GENOMIC DNA]</scope>
    <source>
        <strain evidence="9 10">ETA_A8</strain>
    </source>
</reference>
<sequence length="490" mass="54647" precursor="true">MLNHSSLSLLSVAFSLAIISGATAAQPRTNVILIVADDLRPELGCYGSLAKTPHIDSLAKRGVLFERAYCQQALCNPSRSSFMTGQRPDSLGLWCNGTHFRDLRPNVITIPEVFKKNGYVTRDVGKIFHNWHTAVKGDPQSWSAPEFLHYENHGNDQPKLPGVNIADLKNHATAPKTFAYDVPDEAYFDGRVADEAIRVLKEVKDQPFFLAVGFWKPHAPFNAPKKYWDRYERTQLPKLDPRWPKNGVELARHEGQELLGPPDKRLKLTDEDVAEWRHGYFANTSYLDDQVGKFLRAVEEAKLNNTYLVFVGDHGYHLGEHELWAKTSCYELDARVPLIVVPPSGENGGSKVLSPVELIDLFPTLIAACGLTTEQKLDGKDLSPALTNATALGDTIAFTQHPRPAYYDRTPSKTPTAMGYSVKTVAARYTEWRDWNTGKVLAMELYEHASDPHELNNTSSAPADPAILQSARTALHRQFPPEVVPAKTAR</sequence>
<evidence type="ECO:0000313" key="10">
    <source>
        <dbReference type="Proteomes" id="UP000315017"/>
    </source>
</evidence>
<feature type="chain" id="PRO_5022179915" evidence="7">
    <location>
        <begin position="25"/>
        <end position="490"/>
    </location>
</feature>
<keyword evidence="3" id="KW-0479">Metal-binding</keyword>
<dbReference type="CDD" id="cd16030">
    <property type="entry name" value="iduronate-2-sulfatase"/>
    <property type="match status" value="1"/>
</dbReference>
<dbReference type="EC" id="3.1.6.6" evidence="9"/>
<keyword evidence="6" id="KW-0106">Calcium</keyword>
<dbReference type="PANTHER" id="PTHR45953:SF1">
    <property type="entry name" value="IDURONATE 2-SULFATASE"/>
    <property type="match status" value="1"/>
</dbReference>
<dbReference type="OrthoDB" id="9782218at2"/>
<evidence type="ECO:0000259" key="8">
    <source>
        <dbReference type="Pfam" id="PF00884"/>
    </source>
</evidence>
<feature type="domain" description="Sulfatase N-terminal" evidence="8">
    <location>
        <begin position="30"/>
        <end position="370"/>
    </location>
</feature>
<dbReference type="GO" id="GO:0005737">
    <property type="term" value="C:cytoplasm"/>
    <property type="evidence" value="ECO:0007669"/>
    <property type="project" value="TreeGrafter"/>
</dbReference>
<evidence type="ECO:0000256" key="3">
    <source>
        <dbReference type="ARBA" id="ARBA00022723"/>
    </source>
</evidence>
<dbReference type="KEGG" id="aagg:ETAA8_34290"/>
<dbReference type="GO" id="GO:0046872">
    <property type="term" value="F:metal ion binding"/>
    <property type="evidence" value="ECO:0007669"/>
    <property type="project" value="UniProtKB-KW"/>
</dbReference>
<evidence type="ECO:0000256" key="2">
    <source>
        <dbReference type="ARBA" id="ARBA00008779"/>
    </source>
</evidence>
<evidence type="ECO:0000256" key="1">
    <source>
        <dbReference type="ARBA" id="ARBA00001913"/>
    </source>
</evidence>
<dbReference type="Pfam" id="PF00884">
    <property type="entry name" value="Sulfatase"/>
    <property type="match status" value="1"/>
</dbReference>
<dbReference type="PROSITE" id="PS00149">
    <property type="entry name" value="SULFATASE_2"/>
    <property type="match status" value="1"/>
</dbReference>
<evidence type="ECO:0000256" key="7">
    <source>
        <dbReference type="SAM" id="SignalP"/>
    </source>
</evidence>
<dbReference type="SUPFAM" id="SSF53649">
    <property type="entry name" value="Alkaline phosphatase-like"/>
    <property type="match status" value="1"/>
</dbReference>
<dbReference type="InterPro" id="IPR035874">
    <property type="entry name" value="IDS"/>
</dbReference>
<evidence type="ECO:0000256" key="4">
    <source>
        <dbReference type="ARBA" id="ARBA00022729"/>
    </source>
</evidence>
<dbReference type="RefSeq" id="WP_145090421.1">
    <property type="nucleotide sequence ID" value="NZ_CP036274.1"/>
</dbReference>
<evidence type="ECO:0000313" key="9">
    <source>
        <dbReference type="EMBL" id="QDU28329.1"/>
    </source>
</evidence>
<keyword evidence="5 9" id="KW-0378">Hydrolase</keyword>
<dbReference type="InterPro" id="IPR000917">
    <property type="entry name" value="Sulfatase_N"/>
</dbReference>
<keyword evidence="10" id="KW-1185">Reference proteome</keyword>
<dbReference type="AlphaFoldDB" id="A0A517YDR0"/>
<dbReference type="Gene3D" id="3.40.720.10">
    <property type="entry name" value="Alkaline Phosphatase, subunit A"/>
    <property type="match status" value="1"/>
</dbReference>
<proteinExistence type="inferred from homology"/>
<dbReference type="GO" id="GO:0047753">
    <property type="term" value="F:choline-sulfatase activity"/>
    <property type="evidence" value="ECO:0007669"/>
    <property type="project" value="UniProtKB-EC"/>
</dbReference>
<comment type="similarity">
    <text evidence="2">Belongs to the sulfatase family.</text>
</comment>
<accession>A0A517YDR0</accession>
<protein>
    <submittedName>
        <fullName evidence="9">Choline-sulfatase</fullName>
        <ecNumber evidence="9">3.1.6.6</ecNumber>
    </submittedName>
</protein>
<gene>
    <name evidence="9" type="primary">betC_7</name>
    <name evidence="9" type="ORF">ETAA8_34290</name>
</gene>
<evidence type="ECO:0000256" key="6">
    <source>
        <dbReference type="ARBA" id="ARBA00022837"/>
    </source>
</evidence>